<keyword evidence="1" id="KW-0175">Coiled coil</keyword>
<proteinExistence type="predicted"/>
<feature type="region of interest" description="Disordered" evidence="2">
    <location>
        <begin position="230"/>
        <end position="267"/>
    </location>
</feature>
<comment type="caution">
    <text evidence="6">The sequence shown here is derived from an EMBL/GenBank/DDBJ whole genome shotgun (WGS) entry which is preliminary data.</text>
</comment>
<feature type="region of interest" description="Disordered" evidence="2">
    <location>
        <begin position="190"/>
        <end position="216"/>
    </location>
</feature>
<feature type="domain" description="DUF4142" evidence="5">
    <location>
        <begin position="55"/>
        <end position="151"/>
    </location>
</feature>
<dbReference type="EMBL" id="SHKL01000001">
    <property type="protein sequence ID" value="RZT84155.1"/>
    <property type="molecule type" value="Genomic_DNA"/>
</dbReference>
<evidence type="ECO:0000256" key="4">
    <source>
        <dbReference type="SAM" id="SignalP"/>
    </source>
</evidence>
<feature type="transmembrane region" description="Helical" evidence="3">
    <location>
        <begin position="274"/>
        <end position="294"/>
    </location>
</feature>
<dbReference type="Proteomes" id="UP000291591">
    <property type="component" value="Unassembled WGS sequence"/>
</dbReference>
<evidence type="ECO:0000313" key="6">
    <source>
        <dbReference type="EMBL" id="RZT84155.1"/>
    </source>
</evidence>
<keyword evidence="3" id="KW-0812">Transmembrane</keyword>
<keyword evidence="3" id="KW-0472">Membrane</keyword>
<evidence type="ECO:0000256" key="2">
    <source>
        <dbReference type="SAM" id="MobiDB-lite"/>
    </source>
</evidence>
<name>A0A4Q7UR36_PSEST</name>
<keyword evidence="4" id="KW-0732">Signal</keyword>
<gene>
    <name evidence="6" type="ORF">EV383_0989</name>
</gene>
<protein>
    <submittedName>
        <fullName evidence="6">Uncharacterized protein DUF4142</fullName>
    </submittedName>
</protein>
<reference evidence="6 7" key="1">
    <citation type="submission" date="2019-02" db="EMBL/GenBank/DDBJ databases">
        <title>Sequencing the genomes of 1000 actinobacteria strains.</title>
        <authorList>
            <person name="Klenk H.-P."/>
        </authorList>
    </citation>
    <scope>NUCLEOTIDE SEQUENCE [LARGE SCALE GENOMIC DNA]</scope>
    <source>
        <strain evidence="6 7">DSM 45779</strain>
    </source>
</reference>
<dbReference type="AlphaFoldDB" id="A0A4Q7UR36"/>
<feature type="chain" id="PRO_5020834117" evidence="4">
    <location>
        <begin position="32"/>
        <end position="299"/>
    </location>
</feature>
<feature type="coiled-coil region" evidence="1">
    <location>
        <begin position="135"/>
        <end position="186"/>
    </location>
</feature>
<sequence length="299" mass="28131">MTKKNGRYAAGAAVAAFALVGVTACSGGAPAVPNLPTDLPSIPGVGDPKAAFGNAHQSALGLAGLGGLGVAQGVGDKVKELAPQVQSEGQGIDQKLRGLASAVGVSLPDQLSPEQQAQLDDIKGRTGEQFDQGWLQAAQAEQAKLKEQATGLLNIPGLPEDQKAQAQQQLANLDQLGKKLDEAAAAAGAATPGGDAAAGGDQAGGDAAAGGAAGAGGENGAAGAGGENGAAGQGGAGAGQGGSGAAGSGSSDGKGGPAVNAGTGGQAADSGAPVLPIAFGGLGLALIAAAGMWLRRSKA</sequence>
<evidence type="ECO:0000256" key="3">
    <source>
        <dbReference type="SAM" id="Phobius"/>
    </source>
</evidence>
<feature type="compositionally biased region" description="Gly residues" evidence="2">
    <location>
        <begin position="230"/>
        <end position="256"/>
    </location>
</feature>
<keyword evidence="3" id="KW-1133">Transmembrane helix</keyword>
<dbReference type="InterPro" id="IPR025419">
    <property type="entry name" value="DUF4142"/>
</dbReference>
<accession>A0A4Q7UR36</accession>
<feature type="compositionally biased region" description="Low complexity" evidence="2">
    <location>
        <begin position="190"/>
        <end position="200"/>
    </location>
</feature>
<evidence type="ECO:0000313" key="7">
    <source>
        <dbReference type="Proteomes" id="UP000291591"/>
    </source>
</evidence>
<feature type="signal peptide" evidence="4">
    <location>
        <begin position="1"/>
        <end position="31"/>
    </location>
</feature>
<feature type="compositionally biased region" description="Gly residues" evidence="2">
    <location>
        <begin position="201"/>
        <end position="216"/>
    </location>
</feature>
<dbReference type="Pfam" id="PF13628">
    <property type="entry name" value="DUF4142"/>
    <property type="match status" value="1"/>
</dbReference>
<evidence type="ECO:0000256" key="1">
    <source>
        <dbReference type="SAM" id="Coils"/>
    </source>
</evidence>
<keyword evidence="7" id="KW-1185">Reference proteome</keyword>
<dbReference type="PROSITE" id="PS51257">
    <property type="entry name" value="PROKAR_LIPOPROTEIN"/>
    <property type="match status" value="1"/>
</dbReference>
<organism evidence="6 7">
    <name type="scientific">Pseudonocardia sediminis</name>
    <dbReference type="NCBI Taxonomy" id="1397368"/>
    <lineage>
        <taxon>Bacteria</taxon>
        <taxon>Bacillati</taxon>
        <taxon>Actinomycetota</taxon>
        <taxon>Actinomycetes</taxon>
        <taxon>Pseudonocardiales</taxon>
        <taxon>Pseudonocardiaceae</taxon>
        <taxon>Pseudonocardia</taxon>
    </lineage>
</organism>
<evidence type="ECO:0000259" key="5">
    <source>
        <dbReference type="Pfam" id="PF13628"/>
    </source>
</evidence>